<dbReference type="Proteomes" id="UP000624244">
    <property type="component" value="Unassembled WGS sequence"/>
</dbReference>
<reference evidence="2" key="1">
    <citation type="submission" date="2019-11" db="EMBL/GenBank/DDBJ databases">
        <title>Bipolaris sorokiniana Genome sequencing.</title>
        <authorList>
            <person name="Wang H."/>
        </authorList>
    </citation>
    <scope>NUCLEOTIDE SEQUENCE</scope>
</reference>
<dbReference type="AlphaFoldDB" id="A0A8H5ZGX9"/>
<feature type="region of interest" description="Disordered" evidence="1">
    <location>
        <begin position="1"/>
        <end position="43"/>
    </location>
</feature>
<feature type="compositionally biased region" description="Polar residues" evidence="1">
    <location>
        <begin position="95"/>
        <end position="105"/>
    </location>
</feature>
<protein>
    <submittedName>
        <fullName evidence="2">Uncharacterized protein</fullName>
    </submittedName>
</protein>
<name>A0A8H5ZGX9_COCSA</name>
<proteinExistence type="predicted"/>
<comment type="caution">
    <text evidence="2">The sequence shown here is derived from an EMBL/GenBank/DDBJ whole genome shotgun (WGS) entry which is preliminary data.</text>
</comment>
<organism evidence="2 3">
    <name type="scientific">Cochliobolus sativus</name>
    <name type="common">Common root rot and spot blotch fungus</name>
    <name type="synonym">Bipolaris sorokiniana</name>
    <dbReference type="NCBI Taxonomy" id="45130"/>
    <lineage>
        <taxon>Eukaryota</taxon>
        <taxon>Fungi</taxon>
        <taxon>Dikarya</taxon>
        <taxon>Ascomycota</taxon>
        <taxon>Pezizomycotina</taxon>
        <taxon>Dothideomycetes</taxon>
        <taxon>Pleosporomycetidae</taxon>
        <taxon>Pleosporales</taxon>
        <taxon>Pleosporineae</taxon>
        <taxon>Pleosporaceae</taxon>
        <taxon>Bipolaris</taxon>
    </lineage>
</organism>
<evidence type="ECO:0000256" key="1">
    <source>
        <dbReference type="SAM" id="MobiDB-lite"/>
    </source>
</evidence>
<dbReference type="OMA" id="THVEGPP"/>
<sequence length="214" mass="22852">MAVQASKLTGSALTATMPSPIDPHSPSITNTTPNNATEAQKSRTNSDIINLFKAPSTPTTNPSIKGIGLYTHIAAPTRLSSETPPHPVFLPTPQNPTGKDPSNPTLPEEIRNLCYDLRKVIRNEEAIVAKRALSFEQLTKRYAGLPGPSDATALVVREKPDVVMREDGVGRQGMDSEVGLQSESRRLSVDVAGSGVAGGREDVAMRGVEEETAR</sequence>
<feature type="region of interest" description="Disordered" evidence="1">
    <location>
        <begin position="172"/>
        <end position="193"/>
    </location>
</feature>
<gene>
    <name evidence="2" type="ORF">GGP41_009275</name>
</gene>
<dbReference type="EMBL" id="WNKQ01000012">
    <property type="protein sequence ID" value="KAF5848014.1"/>
    <property type="molecule type" value="Genomic_DNA"/>
</dbReference>
<evidence type="ECO:0000313" key="3">
    <source>
        <dbReference type="Proteomes" id="UP000624244"/>
    </source>
</evidence>
<accession>A0A8H5ZGX9</accession>
<evidence type="ECO:0000313" key="2">
    <source>
        <dbReference type="EMBL" id="KAF5848014.1"/>
    </source>
</evidence>
<feature type="compositionally biased region" description="Polar residues" evidence="1">
    <location>
        <begin position="1"/>
        <end position="17"/>
    </location>
</feature>
<feature type="compositionally biased region" description="Polar residues" evidence="1">
    <location>
        <begin position="26"/>
        <end position="43"/>
    </location>
</feature>
<feature type="region of interest" description="Disordered" evidence="1">
    <location>
        <begin position="78"/>
        <end position="106"/>
    </location>
</feature>
<feature type="compositionally biased region" description="Pro residues" evidence="1">
    <location>
        <begin position="84"/>
        <end position="94"/>
    </location>
</feature>